<dbReference type="EMBL" id="CP059378">
    <property type="protein sequence ID" value="QLY79333.1"/>
    <property type="molecule type" value="Genomic_DNA"/>
</dbReference>
<dbReference type="KEGG" id="cint:HZF06_20170"/>
<proteinExistence type="predicted"/>
<keyword evidence="1" id="KW-0812">Transmembrane</keyword>
<dbReference type="RefSeq" id="WP_181601503.1">
    <property type="nucleotide sequence ID" value="NZ_CP059378.1"/>
</dbReference>
<sequence>MNKKNKLYLCIAIIMYLIGIGLISIGIFNRKFELGLSQRGIMLTGIGGVICVLTTIGCAYLWLKGIVKNDEEWIISENDERNKMIRGKAAENAMVFSVVVMLVIEGILIVLGDLRAAILVSVAMVICTLFQMYLIVHYQKKL</sequence>
<keyword evidence="1" id="KW-0472">Membrane</keyword>
<evidence type="ECO:0000256" key="1">
    <source>
        <dbReference type="SAM" id="Phobius"/>
    </source>
</evidence>
<name>A0A7D6ZTG8_9CLOT</name>
<protein>
    <recommendedName>
        <fullName evidence="4">DUF2178 domain-containing protein</fullName>
    </recommendedName>
</protein>
<dbReference type="Proteomes" id="UP000512286">
    <property type="component" value="Chromosome"/>
</dbReference>
<gene>
    <name evidence="2" type="ORF">HZF06_20170</name>
</gene>
<reference evidence="2 3" key="1">
    <citation type="submission" date="2020-07" db="EMBL/GenBank/DDBJ databases">
        <title>Electron transfer.</title>
        <authorList>
            <person name="Huang L."/>
            <person name="Liu X."/>
            <person name="Zhou S."/>
        </authorList>
    </citation>
    <scope>NUCLEOTIDE SEQUENCE [LARGE SCALE GENOMIC DNA]</scope>
    <source>
        <strain evidence="2 3">Lx1</strain>
    </source>
</reference>
<evidence type="ECO:0008006" key="4">
    <source>
        <dbReference type="Google" id="ProtNLM"/>
    </source>
</evidence>
<feature type="transmembrane region" description="Helical" evidence="1">
    <location>
        <begin position="117"/>
        <end position="136"/>
    </location>
</feature>
<feature type="transmembrane region" description="Helical" evidence="1">
    <location>
        <begin position="93"/>
        <end position="111"/>
    </location>
</feature>
<accession>A0A7D6ZTG8</accession>
<feature type="transmembrane region" description="Helical" evidence="1">
    <location>
        <begin position="40"/>
        <end position="63"/>
    </location>
</feature>
<organism evidence="2 3">
    <name type="scientific">Clostridium intestinale</name>
    <dbReference type="NCBI Taxonomy" id="36845"/>
    <lineage>
        <taxon>Bacteria</taxon>
        <taxon>Bacillati</taxon>
        <taxon>Bacillota</taxon>
        <taxon>Clostridia</taxon>
        <taxon>Eubacteriales</taxon>
        <taxon>Clostridiaceae</taxon>
        <taxon>Clostridium</taxon>
    </lineage>
</organism>
<dbReference type="AlphaFoldDB" id="A0A7D6ZTG8"/>
<keyword evidence="1" id="KW-1133">Transmembrane helix</keyword>
<evidence type="ECO:0000313" key="2">
    <source>
        <dbReference type="EMBL" id="QLY79333.1"/>
    </source>
</evidence>
<feature type="transmembrane region" description="Helical" evidence="1">
    <location>
        <begin position="7"/>
        <end position="28"/>
    </location>
</feature>
<evidence type="ECO:0000313" key="3">
    <source>
        <dbReference type="Proteomes" id="UP000512286"/>
    </source>
</evidence>